<dbReference type="Gene3D" id="1.20.58.60">
    <property type="match status" value="1"/>
</dbReference>
<dbReference type="FunCoup" id="L9L3J5">
    <property type="interactions" value="49"/>
</dbReference>
<dbReference type="Gene3D" id="3.40.50.300">
    <property type="entry name" value="P-loop containing nucleotide triphosphate hydrolases"/>
    <property type="match status" value="2"/>
</dbReference>
<dbReference type="PRINTS" id="PR00449">
    <property type="entry name" value="RASTRNSFRMNG"/>
</dbReference>
<feature type="compositionally biased region" description="Polar residues" evidence="2">
    <location>
        <begin position="1449"/>
        <end position="1476"/>
    </location>
</feature>
<keyword evidence="1" id="KW-0547">Nucleotide-binding</keyword>
<feature type="compositionally biased region" description="Polar residues" evidence="2">
    <location>
        <begin position="701"/>
        <end position="712"/>
    </location>
</feature>
<evidence type="ECO:0000313" key="3">
    <source>
        <dbReference type="EMBL" id="ELW69636.1"/>
    </source>
</evidence>
<feature type="compositionally biased region" description="Low complexity" evidence="2">
    <location>
        <begin position="1401"/>
        <end position="1410"/>
    </location>
</feature>
<dbReference type="Proteomes" id="UP000011518">
    <property type="component" value="Unassembled WGS sequence"/>
</dbReference>
<reference evidence="4" key="2">
    <citation type="journal article" date="2013" name="Nat. Commun.">
        <title>Genome of the Chinese tree shrew.</title>
        <authorList>
            <person name="Fan Y."/>
            <person name="Huang Z.Y."/>
            <person name="Cao C.C."/>
            <person name="Chen C.S."/>
            <person name="Chen Y.X."/>
            <person name="Fan D.D."/>
            <person name="He J."/>
            <person name="Hou H.L."/>
            <person name="Hu L."/>
            <person name="Hu X.T."/>
            <person name="Jiang X.T."/>
            <person name="Lai R."/>
            <person name="Lang Y.S."/>
            <person name="Liang B."/>
            <person name="Liao S.G."/>
            <person name="Mu D."/>
            <person name="Ma Y.Y."/>
            <person name="Niu Y.Y."/>
            <person name="Sun X.Q."/>
            <person name="Xia J.Q."/>
            <person name="Xiao J."/>
            <person name="Xiong Z.Q."/>
            <person name="Xu L."/>
            <person name="Yang L."/>
            <person name="Zhang Y."/>
            <person name="Zhao W."/>
            <person name="Zhao X.D."/>
            <person name="Zheng Y.T."/>
            <person name="Zhou J.M."/>
            <person name="Zhu Y.B."/>
            <person name="Zhang G.J."/>
            <person name="Wang J."/>
            <person name="Yao Y.G."/>
        </authorList>
    </citation>
    <scope>NUCLEOTIDE SEQUENCE [LARGE SCALE GENOMIC DNA]</scope>
</reference>
<sequence>MAQRAAQMQAMKCVVVGDRAVSKTCVLTSYTTNTFPGEYIPTVFDTCSANVMVNGKPGLALAKEIGAVKYLECSVLTQPGLKTVFDEAIRAVPCPPPIKKKRWRKRLLLSMYADLCVLSSYSMCTLGDLVGLKSHGLTEDAEEYKGETGQRTPILPLKPNTNVPYFGEPPLAYPPGRVIGSLLRAPPYFCPQLHQCSPASITWTSLSEMRAGRRGSLQGERGQGIALDSVIRGPIDRAPRHGSAPVTMDPPSLDTAIQHALAGLYPPFEATAPTILGQVFRLLDSDFQGDGLSFLLDFLIPAKRLCEQVREAACAPYSHCLFLHEGWPLCLRDEVVVHLAPLNPLLLRQGDFYLQVEPREEQSACIMITCLSLDLRTVNKKPVPESAYPGLFTQEWLEAINNDFEGSPLRNCLVASEHGVVPVPWTKITSPEFVDARPQAMDVLSPACGSLQLEALDVSSSPGPHQARSPGTQEFLAQSMAEGKGRTHRHKYPGLIKVEQARPGEVALRMNSVASQDLEGDYVALLDFPRESRAECPRQGVGTASGCTPGALEELSGTEEIPLSQRMPPDPEVSEEPSLEKWAKPASSEGEPCILGLRRKTNRKASTHDPEWQPQGPYVNVLDNPLNDAWSLGAGVSEEPATSKTEGPLGHPETVGQLRPGPRRASSPRLSPASPAAPVSRTKMEKKTKQGNRRLLKPMACSSQNTSPSGSPTPGLKFSFLKGQRQTPGPPEKASLQHDGPWKVLCSLYASKPTRAKSAVKAGTTQTRTSGSAADSGPLTEEKADFPEASAGPPERGPALDEAPSGPEPKIGAVGVEVFHSRIACLPGGRDRAGRPLLLVSTTEGAWEAPWCTAPEVTKLLSYLCSVPRSEDAAKGLVVVIDASKQPLHPGLVRALQATQVLLPASIGAILLLGDKEAALQLQALPDVQVEMLTSLKALSYHVDPNQLPEALEGPFPYCHSEWVQFFQKMDPFLAALRQASSLLQASIEEFEKGDPPGGVQEATRCLSKSKELMEAVLKDPGLLSLQQEGGATLARLQREASRLDFNPDVRNHLAEAAALYSLVDEQLHVLVTASNHLLGKLELRVRLGRLEAAIQQFAAVFPGRFALSEGQGFIAIEEAPFMSGWHRVDRVSDWMEQEGSQCLQMLTPKDGSVETVEKAQAEFEDFFLQAAAQYRRGLELSKQAAQLGAAAQGSREGGRTESPELAAFSSTQRTFQAKLTHFYMAAERQRTDLETLLHLHRFFKKMTWFHMDCQDLMTQLQLGKTQRASPRDQRRLHRYLQRLEAEFPPEKLSAMGLQVASLSRPSLGQDLWGEAQARHQEIRTLLKKALAHCPCPAAASAHSARPERRGVAAKGQGLNEELTSKGRWDLLLQDSPGGDPLPKSCWPLWATRARQNTSFQAGPAPQGAGEADEGRGLHELPHPAPEPFPAPLLFWQKLHKQGWVPHSTGGSFSSEGTDSQTSLEDSPQTSPPASL</sequence>
<feature type="region of interest" description="Disordered" evidence="2">
    <location>
        <begin position="1339"/>
        <end position="1359"/>
    </location>
</feature>
<protein>
    <submittedName>
        <fullName evidence="3">Uncharacterized protein</fullName>
    </submittedName>
</protein>
<dbReference type="PANTHER" id="PTHR45845">
    <property type="entry name" value="RHO GUANINE NUCLEOTIDE EXCHANGE FACTOR-RELATED"/>
    <property type="match status" value="1"/>
</dbReference>
<dbReference type="SUPFAM" id="SSF52540">
    <property type="entry name" value="P-loop containing nucleoside triphosphate hydrolases"/>
    <property type="match status" value="1"/>
</dbReference>
<feature type="compositionally biased region" description="Low complexity" evidence="2">
    <location>
        <begin position="659"/>
        <end position="681"/>
    </location>
</feature>
<feature type="compositionally biased region" description="Basic and acidic residues" evidence="2">
    <location>
        <begin position="1413"/>
        <end position="1422"/>
    </location>
</feature>
<reference evidence="4" key="1">
    <citation type="submission" date="2012-07" db="EMBL/GenBank/DDBJ databases">
        <title>Genome of the Chinese tree shrew, a rising model animal genetically related to primates.</title>
        <authorList>
            <person name="Zhang G."/>
            <person name="Fan Y."/>
            <person name="Yao Y."/>
            <person name="Huang Z."/>
        </authorList>
    </citation>
    <scope>NUCLEOTIDE SEQUENCE [LARGE SCALE GENOMIC DNA]</scope>
</reference>
<dbReference type="SMART" id="SM00174">
    <property type="entry name" value="RHO"/>
    <property type="match status" value="1"/>
</dbReference>
<feature type="region of interest" description="Disordered" evidence="2">
    <location>
        <begin position="755"/>
        <end position="811"/>
    </location>
</feature>
<dbReference type="STRING" id="246437.L9L3J5"/>
<accession>L9L3J5</accession>
<dbReference type="InterPro" id="IPR001806">
    <property type="entry name" value="Small_GTPase"/>
</dbReference>
<dbReference type="EMBL" id="KB320526">
    <property type="protein sequence ID" value="ELW69636.1"/>
    <property type="molecule type" value="Genomic_DNA"/>
</dbReference>
<dbReference type="GO" id="GO:0003924">
    <property type="term" value="F:GTPase activity"/>
    <property type="evidence" value="ECO:0007669"/>
    <property type="project" value="InterPro"/>
</dbReference>
<evidence type="ECO:0000256" key="1">
    <source>
        <dbReference type="ARBA" id="ARBA00022741"/>
    </source>
</evidence>
<dbReference type="eggNOG" id="KOG4240">
    <property type="taxonomic scope" value="Eukaryota"/>
</dbReference>
<feature type="region of interest" description="Disordered" evidence="2">
    <location>
        <begin position="557"/>
        <end position="591"/>
    </location>
</feature>
<organism evidence="3 4">
    <name type="scientific">Tupaia chinensis</name>
    <name type="common">Chinese tree shrew</name>
    <name type="synonym">Tupaia belangeri chinensis</name>
    <dbReference type="NCBI Taxonomy" id="246437"/>
    <lineage>
        <taxon>Eukaryota</taxon>
        <taxon>Metazoa</taxon>
        <taxon>Chordata</taxon>
        <taxon>Craniata</taxon>
        <taxon>Vertebrata</taxon>
        <taxon>Euteleostomi</taxon>
        <taxon>Mammalia</taxon>
        <taxon>Eutheria</taxon>
        <taxon>Euarchontoglires</taxon>
        <taxon>Scandentia</taxon>
        <taxon>Tupaiidae</taxon>
        <taxon>Tupaia</taxon>
    </lineage>
</organism>
<feature type="region of interest" description="Disordered" evidence="2">
    <location>
        <begin position="1445"/>
        <end position="1476"/>
    </location>
</feature>
<name>L9L3J5_TUPCH</name>
<evidence type="ECO:0000256" key="2">
    <source>
        <dbReference type="SAM" id="MobiDB-lite"/>
    </source>
</evidence>
<feature type="compositionally biased region" description="Polar residues" evidence="2">
    <location>
        <begin position="763"/>
        <end position="773"/>
    </location>
</feature>
<dbReference type="Pfam" id="PF00071">
    <property type="entry name" value="Ras"/>
    <property type="match status" value="1"/>
</dbReference>
<dbReference type="PANTHER" id="PTHR45845:SF2">
    <property type="entry name" value="RIKEN CDNA D630003M21 GENE"/>
    <property type="match status" value="1"/>
</dbReference>
<dbReference type="GO" id="GO:0005525">
    <property type="term" value="F:GTP binding"/>
    <property type="evidence" value="ECO:0007669"/>
    <property type="project" value="InterPro"/>
</dbReference>
<dbReference type="InParanoid" id="L9L3J5"/>
<evidence type="ECO:0000313" key="4">
    <source>
        <dbReference type="Proteomes" id="UP000011518"/>
    </source>
</evidence>
<gene>
    <name evidence="3" type="ORF">TREES_T100008574</name>
</gene>
<feature type="region of interest" description="Disordered" evidence="2">
    <location>
        <begin position="631"/>
        <end position="739"/>
    </location>
</feature>
<keyword evidence="4" id="KW-1185">Reference proteome</keyword>
<dbReference type="InterPro" id="IPR027417">
    <property type="entry name" value="P-loop_NTPase"/>
</dbReference>
<proteinExistence type="predicted"/>
<feature type="region of interest" description="Disordered" evidence="2">
    <location>
        <begin position="1400"/>
        <end position="1426"/>
    </location>
</feature>
<dbReference type="InterPro" id="IPR052231">
    <property type="entry name" value="Rho_GEF_signaling-related"/>
</dbReference>